<evidence type="ECO:0000313" key="4">
    <source>
        <dbReference type="Proteomes" id="UP000182783"/>
    </source>
</evidence>
<dbReference type="EMBL" id="LIPY01000082">
    <property type="protein sequence ID" value="KWX79911.1"/>
    <property type="molecule type" value="Genomic_DNA"/>
</dbReference>
<evidence type="ECO:0000313" key="3">
    <source>
        <dbReference type="Proteomes" id="UP000070252"/>
    </source>
</evidence>
<reference evidence="1 3" key="1">
    <citation type="submission" date="2015-08" db="EMBL/GenBank/DDBJ databases">
        <title>Genome of Paenibacillus jilunlii.</title>
        <authorList>
            <person name="Sant'Anna F.H."/>
            <person name="Ambrosini A."/>
            <person name="Souza R."/>
            <person name="Bach E."/>
            <person name="Fernandes G."/>
            <person name="Balsanelli E."/>
            <person name="Baura V.A."/>
            <person name="Pedrosa F.O."/>
            <person name="Souza E.M."/>
            <person name="Passaglia L."/>
        </authorList>
    </citation>
    <scope>NUCLEOTIDE SEQUENCE [LARGE SCALE GENOMIC DNA]</scope>
    <source>
        <strain evidence="1 3">DSM 23019</strain>
    </source>
</reference>
<evidence type="ECO:0000313" key="1">
    <source>
        <dbReference type="EMBL" id="KWX79911.1"/>
    </source>
</evidence>
<name>A0A1H0AD72_9BACL</name>
<sequence length="65" mass="7584">MKKAAIIVVSGLILIAAFAFLIYPTPYKYMKYENEYEMQVPMRINFITGDTEIFDESLGWTKIQK</sequence>
<keyword evidence="3" id="KW-1185">Reference proteome</keyword>
<proteinExistence type="predicted"/>
<dbReference type="AlphaFoldDB" id="A0A1H0AD72"/>
<protein>
    <submittedName>
        <fullName evidence="2">Uncharacterized protein</fullName>
    </submittedName>
</protein>
<evidence type="ECO:0000313" key="2">
    <source>
        <dbReference type="EMBL" id="SDN31264.1"/>
    </source>
</evidence>
<reference evidence="2 4" key="2">
    <citation type="submission" date="2016-10" db="EMBL/GenBank/DDBJ databases">
        <authorList>
            <person name="de Groot N.N."/>
        </authorList>
    </citation>
    <scope>NUCLEOTIDE SEQUENCE [LARGE SCALE GENOMIC DNA]</scope>
    <source>
        <strain evidence="2 4">CGMCC 1.10239</strain>
    </source>
</reference>
<dbReference type="Proteomes" id="UP000070252">
    <property type="component" value="Unassembled WGS sequence"/>
</dbReference>
<accession>A0A1H0AD72</accession>
<dbReference type="Proteomes" id="UP000182783">
    <property type="component" value="Unassembled WGS sequence"/>
</dbReference>
<dbReference type="RefSeq" id="WP_062519390.1">
    <property type="nucleotide sequence ID" value="NZ_LIPY01000082.1"/>
</dbReference>
<gene>
    <name evidence="1" type="ORF">AML91_01715</name>
    <name evidence="2" type="ORF">SAMN05216191_1379</name>
</gene>
<organism evidence="2 4">
    <name type="scientific">Paenibacillus jilunlii</name>
    <dbReference type="NCBI Taxonomy" id="682956"/>
    <lineage>
        <taxon>Bacteria</taxon>
        <taxon>Bacillati</taxon>
        <taxon>Bacillota</taxon>
        <taxon>Bacilli</taxon>
        <taxon>Bacillales</taxon>
        <taxon>Paenibacillaceae</taxon>
        <taxon>Paenibacillus</taxon>
    </lineage>
</organism>
<dbReference type="EMBL" id="FNGM01000037">
    <property type="protein sequence ID" value="SDN31264.1"/>
    <property type="molecule type" value="Genomic_DNA"/>
</dbReference>